<dbReference type="RefSeq" id="WP_125551435.1">
    <property type="nucleotide sequence ID" value="NZ_JBHSSL010000020.1"/>
</dbReference>
<evidence type="ECO:0000313" key="16">
    <source>
        <dbReference type="Proteomes" id="UP001596289"/>
    </source>
</evidence>
<evidence type="ECO:0000256" key="14">
    <source>
        <dbReference type="SAM" id="Phobius"/>
    </source>
</evidence>
<dbReference type="InterPro" id="IPR004703">
    <property type="entry name" value="PTS_sugar-sp_permease"/>
</dbReference>
<keyword evidence="3" id="KW-0813">Transport</keyword>
<organism evidence="15 16">
    <name type="scientific">Loigolactobacillus jiayinensis</name>
    <dbReference type="NCBI Taxonomy" id="2486016"/>
    <lineage>
        <taxon>Bacteria</taxon>
        <taxon>Bacillati</taxon>
        <taxon>Bacillota</taxon>
        <taxon>Bacilli</taxon>
        <taxon>Lactobacillales</taxon>
        <taxon>Lactobacillaceae</taxon>
        <taxon>Loigolactobacillus</taxon>
    </lineage>
</organism>
<feature type="transmembrane region" description="Helical" evidence="14">
    <location>
        <begin position="312"/>
        <end position="333"/>
    </location>
</feature>
<evidence type="ECO:0000256" key="9">
    <source>
        <dbReference type="ARBA" id="ARBA00023136"/>
    </source>
</evidence>
<reference evidence="16" key="1">
    <citation type="journal article" date="2019" name="Int. J. Syst. Evol. Microbiol.">
        <title>The Global Catalogue of Microorganisms (GCM) 10K type strain sequencing project: providing services to taxonomists for standard genome sequencing and annotation.</title>
        <authorList>
            <consortium name="The Broad Institute Genomics Platform"/>
            <consortium name="The Broad Institute Genome Sequencing Center for Infectious Disease"/>
            <person name="Wu L."/>
            <person name="Ma J."/>
        </authorList>
    </citation>
    <scope>NUCLEOTIDE SEQUENCE [LARGE SCALE GENOMIC DNA]</scope>
    <source>
        <strain evidence="16">CCM 8904</strain>
    </source>
</reference>
<dbReference type="EMBL" id="JBHSSL010000020">
    <property type="protein sequence ID" value="MFC6169639.1"/>
    <property type="molecule type" value="Genomic_DNA"/>
</dbReference>
<comment type="similarity">
    <text evidence="11">Belongs to the UlaA family.</text>
</comment>
<feature type="transmembrane region" description="Helical" evidence="14">
    <location>
        <begin position="143"/>
        <end position="163"/>
    </location>
</feature>
<feature type="transmembrane region" description="Helical" evidence="14">
    <location>
        <begin position="6"/>
        <end position="25"/>
    </location>
</feature>
<evidence type="ECO:0000256" key="1">
    <source>
        <dbReference type="ARBA" id="ARBA00004651"/>
    </source>
</evidence>
<evidence type="ECO:0000256" key="2">
    <source>
        <dbReference type="ARBA" id="ARBA00011738"/>
    </source>
</evidence>
<dbReference type="InterPro" id="IPR051562">
    <property type="entry name" value="Ascorbate-PTS_EIIC"/>
</dbReference>
<comment type="function">
    <text evidence="10">The phosphoenolpyruvate-dependent sugar phosphotransferase system (sugar PTS), a major carbohydrate active transport system, catalyzes the phosphorylation of incoming sugar substrates concomitantly with their translocation across the cell membrane. The enzyme II UlaABC PTS system is involved in ascorbate transport.</text>
</comment>
<feature type="transmembrane region" description="Helical" evidence="14">
    <location>
        <begin position="370"/>
        <end position="390"/>
    </location>
</feature>
<dbReference type="PANTHER" id="PTHR33843">
    <property type="entry name" value="ASCORBATE-SPECIFIC PTS SYSTEM EIIC COMPONENT"/>
    <property type="match status" value="1"/>
</dbReference>
<feature type="transmembrane region" description="Helical" evidence="14">
    <location>
        <begin position="37"/>
        <end position="61"/>
    </location>
</feature>
<feature type="transmembrane region" description="Helical" evidence="14">
    <location>
        <begin position="115"/>
        <end position="137"/>
    </location>
</feature>
<comment type="subcellular location">
    <subcellularLocation>
        <location evidence="1">Cell membrane</location>
        <topology evidence="1">Multi-pass membrane protein</topology>
    </subcellularLocation>
</comment>
<evidence type="ECO:0000256" key="4">
    <source>
        <dbReference type="ARBA" id="ARBA00022475"/>
    </source>
</evidence>
<keyword evidence="7 14" id="KW-0812">Transmembrane</keyword>
<evidence type="ECO:0000256" key="7">
    <source>
        <dbReference type="ARBA" id="ARBA00022692"/>
    </source>
</evidence>
<feature type="transmembrane region" description="Helical" evidence="14">
    <location>
        <begin position="339"/>
        <end position="358"/>
    </location>
</feature>
<evidence type="ECO:0000256" key="13">
    <source>
        <dbReference type="ARBA" id="ARBA00042859"/>
    </source>
</evidence>
<name>A0ABW1RDC7_9LACO</name>
<evidence type="ECO:0000256" key="10">
    <source>
        <dbReference type="ARBA" id="ARBA00037387"/>
    </source>
</evidence>
<keyword evidence="9 14" id="KW-0472">Membrane</keyword>
<evidence type="ECO:0000256" key="3">
    <source>
        <dbReference type="ARBA" id="ARBA00022448"/>
    </source>
</evidence>
<feature type="transmembrane region" description="Helical" evidence="14">
    <location>
        <begin position="220"/>
        <end position="242"/>
    </location>
</feature>
<feature type="transmembrane region" description="Helical" evidence="14">
    <location>
        <begin position="81"/>
        <end position="103"/>
    </location>
</feature>
<feature type="transmembrane region" description="Helical" evidence="14">
    <location>
        <begin position="249"/>
        <end position="267"/>
    </location>
</feature>
<dbReference type="Pfam" id="PF03611">
    <property type="entry name" value="EIIC-GAT"/>
    <property type="match status" value="1"/>
</dbReference>
<keyword evidence="8 14" id="KW-1133">Transmembrane helix</keyword>
<dbReference type="PANTHER" id="PTHR33843:SF4">
    <property type="entry name" value="ASCORBATE-SPECIFIC PTS SYSTEM EIIC COMPONENT"/>
    <property type="match status" value="1"/>
</dbReference>
<sequence>MKTFLSIVSQPSIIIALVTFLGLLFQKNKPSKLITGTIMSFMGFTMIKAGSGILSGVLTYFSQIFSHAFHLTGIVPSNEAMMAMTLGKLGSTAALMLALALVLNIIIARFTKFKNIYLSLQLVIFMAFAVTAVLTDLNYGKTITIIIGAIFIGLYMAIMPYLLRKYTRDVVGNDEYTIAHSGSIAYFIGSWLGSKFGNKDNDTEDIKLNDSILFLKNPNVATTLTMFILFLVSGLFAGTAYVSKLADGANFWVFIMEQSAIFASGLFIVKAGVKLFIEEIVPAFKGFAKVFAPGAIASVDVLVLFEKSPNTALIGFLVSFLTGVVCIFIFPFIGLPVIVPGLMACFITGGAAGIYGNATGGFRGALISSFVDGLLLAILPAVSLPLFSFLGAQGTTFADPDFIGISALVYFIFKWF</sequence>
<evidence type="ECO:0000256" key="12">
    <source>
        <dbReference type="ARBA" id="ARBA00039702"/>
    </source>
</evidence>
<keyword evidence="4" id="KW-1003">Cell membrane</keyword>
<comment type="subunit">
    <text evidence="2">Homodimer.</text>
</comment>
<evidence type="ECO:0000256" key="8">
    <source>
        <dbReference type="ARBA" id="ARBA00022989"/>
    </source>
</evidence>
<evidence type="ECO:0000256" key="5">
    <source>
        <dbReference type="ARBA" id="ARBA00022597"/>
    </source>
</evidence>
<protein>
    <recommendedName>
        <fullName evidence="12">Ascorbate-specific PTS system EIIC component</fullName>
    </recommendedName>
    <alternativeName>
        <fullName evidence="13">Ascorbate-specific permease IIC component UlaA</fullName>
    </alternativeName>
</protein>
<keyword evidence="16" id="KW-1185">Reference proteome</keyword>
<feature type="transmembrane region" description="Helical" evidence="14">
    <location>
        <begin position="175"/>
        <end position="193"/>
    </location>
</feature>
<feature type="transmembrane region" description="Helical" evidence="14">
    <location>
        <begin position="287"/>
        <end position="305"/>
    </location>
</feature>
<evidence type="ECO:0000256" key="6">
    <source>
        <dbReference type="ARBA" id="ARBA00022683"/>
    </source>
</evidence>
<proteinExistence type="inferred from homology"/>
<evidence type="ECO:0000256" key="11">
    <source>
        <dbReference type="ARBA" id="ARBA00038218"/>
    </source>
</evidence>
<dbReference type="Proteomes" id="UP001596289">
    <property type="component" value="Unassembled WGS sequence"/>
</dbReference>
<comment type="caution">
    <text evidence="15">The sequence shown here is derived from an EMBL/GenBank/DDBJ whole genome shotgun (WGS) entry which is preliminary data.</text>
</comment>
<accession>A0ABW1RDC7</accession>
<gene>
    <name evidence="15" type="ORF">ACFQGP_03475</name>
</gene>
<keyword evidence="6" id="KW-0598">Phosphotransferase system</keyword>
<keyword evidence="5" id="KW-0762">Sugar transport</keyword>
<evidence type="ECO:0000313" key="15">
    <source>
        <dbReference type="EMBL" id="MFC6169639.1"/>
    </source>
</evidence>